<dbReference type="InterPro" id="IPR013656">
    <property type="entry name" value="PAS_4"/>
</dbReference>
<reference evidence="10 11" key="1">
    <citation type="submission" date="2016-11" db="EMBL/GenBank/DDBJ databases">
        <authorList>
            <person name="Jaros S."/>
            <person name="Januszkiewicz K."/>
            <person name="Wedrychowicz H."/>
        </authorList>
    </citation>
    <scope>NUCLEOTIDE SEQUENCE [LARGE SCALE GENOMIC DNA]</scope>
    <source>
        <strain evidence="10 11">DSM 5091</strain>
    </source>
</reference>
<dbReference type="SMART" id="SM00387">
    <property type="entry name" value="HATPase_c"/>
    <property type="match status" value="1"/>
</dbReference>
<feature type="transmembrane region" description="Helical" evidence="5">
    <location>
        <begin position="63"/>
        <end position="84"/>
    </location>
</feature>
<dbReference type="InterPro" id="IPR036097">
    <property type="entry name" value="HisK_dim/P_sf"/>
</dbReference>
<accession>A0A1M6N670</accession>
<dbReference type="PROSITE" id="PS50113">
    <property type="entry name" value="PAC"/>
    <property type="match status" value="1"/>
</dbReference>
<dbReference type="CDD" id="cd00082">
    <property type="entry name" value="HisKA"/>
    <property type="match status" value="1"/>
</dbReference>
<gene>
    <name evidence="10" type="ORF">SAMN02745165_03516</name>
</gene>
<keyword evidence="5" id="KW-0472">Membrane</keyword>
<dbReference type="InterPro" id="IPR003594">
    <property type="entry name" value="HATPase_dom"/>
</dbReference>
<dbReference type="SUPFAM" id="SSF47384">
    <property type="entry name" value="Homodimeric domain of signal transducing histidine kinase"/>
    <property type="match status" value="1"/>
</dbReference>
<feature type="domain" description="PAS" evidence="8">
    <location>
        <begin position="95"/>
        <end position="165"/>
    </location>
</feature>
<dbReference type="Proteomes" id="UP000184171">
    <property type="component" value="Unassembled WGS sequence"/>
</dbReference>
<feature type="modified residue" description="4-aspartylphosphate" evidence="4">
    <location>
        <position position="665"/>
    </location>
</feature>
<comment type="catalytic activity">
    <reaction evidence="1">
        <text>ATP + protein L-histidine = ADP + protein N-phospho-L-histidine.</text>
        <dbReference type="EC" id="2.7.13.3"/>
    </reaction>
</comment>
<dbReference type="InterPro" id="IPR001610">
    <property type="entry name" value="PAC"/>
</dbReference>
<keyword evidence="11" id="KW-1185">Reference proteome</keyword>
<dbReference type="SMART" id="SM00091">
    <property type="entry name" value="PAS"/>
    <property type="match status" value="2"/>
</dbReference>
<dbReference type="Pfam" id="PF00512">
    <property type="entry name" value="HisKA"/>
    <property type="match status" value="1"/>
</dbReference>
<dbReference type="Gene3D" id="1.10.287.130">
    <property type="match status" value="1"/>
</dbReference>
<keyword evidence="5" id="KW-1133">Transmembrane helix</keyword>
<name>A0A1M6N670_MALRU</name>
<dbReference type="Pfam" id="PF13426">
    <property type="entry name" value="PAS_9"/>
    <property type="match status" value="1"/>
</dbReference>
<dbReference type="Gene3D" id="3.30.565.10">
    <property type="entry name" value="Histidine kinase-like ATPase, C-terminal domain"/>
    <property type="match status" value="1"/>
</dbReference>
<feature type="domain" description="PAC" evidence="9">
    <location>
        <begin position="169"/>
        <end position="221"/>
    </location>
</feature>
<feature type="transmembrane region" description="Helical" evidence="5">
    <location>
        <begin position="19"/>
        <end position="40"/>
    </location>
</feature>
<evidence type="ECO:0000256" key="4">
    <source>
        <dbReference type="PROSITE-ProRule" id="PRU00169"/>
    </source>
</evidence>
<dbReference type="SUPFAM" id="SSF52172">
    <property type="entry name" value="CheY-like"/>
    <property type="match status" value="1"/>
</dbReference>
<evidence type="ECO:0000256" key="5">
    <source>
        <dbReference type="SAM" id="Phobius"/>
    </source>
</evidence>
<dbReference type="GO" id="GO:0000155">
    <property type="term" value="F:phosphorelay sensor kinase activity"/>
    <property type="evidence" value="ECO:0007669"/>
    <property type="project" value="InterPro"/>
</dbReference>
<evidence type="ECO:0000313" key="10">
    <source>
        <dbReference type="EMBL" id="SHJ91225.1"/>
    </source>
</evidence>
<feature type="domain" description="Histidine kinase" evidence="6">
    <location>
        <begin position="370"/>
        <end position="593"/>
    </location>
</feature>
<sequence length="734" mass="81970">MLWVDAHEASTSMRKTHNLALRAIKIAAIYALFGLLWILFSDQLLLLVTNDANYLAQLQTIKGWFFIFVTAALLFVLVYQALVAQDEGNTSLRRSEQHFRTLVDTIPDLIWLKDAEGVYLSCNATFERFFGARQEEIVGKTDYDFIDRELADFFREKDHRAMAANRPCDNEEWITFADNGQRALLLTTKMPMHDIDGKIVGVLGVGRDITKLRQAENALRQSEETFRKLFEDSSDAILLIDETGVFVECNQAALGLLKMERDEFLLLPPARISPEFQPDGQRSAEAASEMIALAYSKGLHRFDWTCINAEGGEFVVEVSLMPVTIKGQTMLHTTWRDITARKRAEKEKAKLESQLQQAQKMESVGRLAGGVAHDFNNMLGVILGHAELGLKRLDPTHKVCTDLRQIKESAERSADLTRQLLAFARQQTVTPKVIDLNEAISNMITMLQRLIGEDIELIFQQAAETCLIHMDPSQIDQLLANLCVNARDAIEDTGKIEIETHIFSVDADYCHTNPEATPGDYVCLAISDDGKGMNLETQAHIFEPFFTTKEQGKGTGLGLATVYGIVKQNKGFIDISSESGKGTIFSVYLPLFTGTKAQKRSQPGEQKALRGHETILLVEDEAAILNITATMLEEQGHTVLRAGTPGQAMEIAREHPGEIDLLMTDVIMPEMNGRELAKNVLALRPGTKRLFMSGYTADVIAHHGVLDEGVHFIQKPFSLPDMTAMVRNVLDEDQ</sequence>
<protein>
    <recommendedName>
        <fullName evidence="2">histidine kinase</fullName>
        <ecNumber evidence="2">2.7.13.3</ecNumber>
    </recommendedName>
</protein>
<dbReference type="Gene3D" id="3.40.50.2300">
    <property type="match status" value="1"/>
</dbReference>
<feature type="domain" description="PAS" evidence="8">
    <location>
        <begin position="222"/>
        <end position="265"/>
    </location>
</feature>
<evidence type="ECO:0000313" key="11">
    <source>
        <dbReference type="Proteomes" id="UP000184171"/>
    </source>
</evidence>
<dbReference type="SMART" id="SM00388">
    <property type="entry name" value="HisKA"/>
    <property type="match status" value="1"/>
</dbReference>
<dbReference type="PANTHER" id="PTHR43065">
    <property type="entry name" value="SENSOR HISTIDINE KINASE"/>
    <property type="match status" value="1"/>
</dbReference>
<dbReference type="PRINTS" id="PR00344">
    <property type="entry name" value="BCTRLSENSOR"/>
</dbReference>
<dbReference type="EC" id="2.7.13.3" evidence="2"/>
<dbReference type="SMART" id="SM00448">
    <property type="entry name" value="REC"/>
    <property type="match status" value="1"/>
</dbReference>
<dbReference type="Gene3D" id="3.30.450.20">
    <property type="entry name" value="PAS domain"/>
    <property type="match status" value="2"/>
</dbReference>
<organism evidence="10 11">
    <name type="scientific">Malonomonas rubra DSM 5091</name>
    <dbReference type="NCBI Taxonomy" id="1122189"/>
    <lineage>
        <taxon>Bacteria</taxon>
        <taxon>Pseudomonadati</taxon>
        <taxon>Thermodesulfobacteriota</taxon>
        <taxon>Desulfuromonadia</taxon>
        <taxon>Desulfuromonadales</taxon>
        <taxon>Geopsychrobacteraceae</taxon>
        <taxon>Malonomonas</taxon>
    </lineage>
</organism>
<dbReference type="NCBIfam" id="TIGR00229">
    <property type="entry name" value="sensory_box"/>
    <property type="match status" value="2"/>
</dbReference>
<dbReference type="Pfam" id="PF00072">
    <property type="entry name" value="Response_reg"/>
    <property type="match status" value="1"/>
</dbReference>
<dbReference type="InterPro" id="IPR000700">
    <property type="entry name" value="PAS-assoc_C"/>
</dbReference>
<evidence type="ECO:0000259" key="6">
    <source>
        <dbReference type="PROSITE" id="PS50109"/>
    </source>
</evidence>
<evidence type="ECO:0000256" key="2">
    <source>
        <dbReference type="ARBA" id="ARBA00012438"/>
    </source>
</evidence>
<dbReference type="PROSITE" id="PS50109">
    <property type="entry name" value="HIS_KIN"/>
    <property type="match status" value="1"/>
</dbReference>
<dbReference type="SUPFAM" id="SSF55874">
    <property type="entry name" value="ATPase domain of HSP90 chaperone/DNA topoisomerase II/histidine kinase"/>
    <property type="match status" value="1"/>
</dbReference>
<dbReference type="SUPFAM" id="SSF55785">
    <property type="entry name" value="PYP-like sensor domain (PAS domain)"/>
    <property type="match status" value="2"/>
</dbReference>
<evidence type="ECO:0000259" key="8">
    <source>
        <dbReference type="PROSITE" id="PS50112"/>
    </source>
</evidence>
<dbReference type="InterPro" id="IPR001789">
    <property type="entry name" value="Sig_transdc_resp-reg_receiver"/>
</dbReference>
<dbReference type="InterPro" id="IPR005467">
    <property type="entry name" value="His_kinase_dom"/>
</dbReference>
<evidence type="ECO:0000256" key="1">
    <source>
        <dbReference type="ARBA" id="ARBA00000085"/>
    </source>
</evidence>
<keyword evidence="5" id="KW-0812">Transmembrane</keyword>
<evidence type="ECO:0000259" key="9">
    <source>
        <dbReference type="PROSITE" id="PS50113"/>
    </source>
</evidence>
<dbReference type="PANTHER" id="PTHR43065:SF42">
    <property type="entry name" value="TWO-COMPONENT SENSOR PPRA"/>
    <property type="match status" value="1"/>
</dbReference>
<dbReference type="InterPro" id="IPR004358">
    <property type="entry name" value="Sig_transdc_His_kin-like_C"/>
</dbReference>
<evidence type="ECO:0000259" key="7">
    <source>
        <dbReference type="PROSITE" id="PS50110"/>
    </source>
</evidence>
<dbReference type="InterPro" id="IPR035965">
    <property type="entry name" value="PAS-like_dom_sf"/>
</dbReference>
<dbReference type="InterPro" id="IPR036890">
    <property type="entry name" value="HATPase_C_sf"/>
</dbReference>
<dbReference type="InterPro" id="IPR011006">
    <property type="entry name" value="CheY-like_superfamily"/>
</dbReference>
<dbReference type="Pfam" id="PF02518">
    <property type="entry name" value="HATPase_c"/>
    <property type="match status" value="1"/>
</dbReference>
<keyword evidence="3 4" id="KW-0597">Phosphoprotein</keyword>
<dbReference type="InterPro" id="IPR003661">
    <property type="entry name" value="HisK_dim/P_dom"/>
</dbReference>
<dbReference type="Pfam" id="PF08448">
    <property type="entry name" value="PAS_4"/>
    <property type="match status" value="1"/>
</dbReference>
<evidence type="ECO:0000256" key="3">
    <source>
        <dbReference type="ARBA" id="ARBA00022553"/>
    </source>
</evidence>
<proteinExistence type="predicted"/>
<dbReference type="GO" id="GO:0005524">
    <property type="term" value="F:ATP binding"/>
    <property type="evidence" value="ECO:0007669"/>
    <property type="project" value="UniProtKB-KW"/>
</dbReference>
<dbReference type="AlphaFoldDB" id="A0A1M6N670"/>
<feature type="domain" description="Response regulatory" evidence="7">
    <location>
        <begin position="614"/>
        <end position="730"/>
    </location>
</feature>
<dbReference type="PROSITE" id="PS50110">
    <property type="entry name" value="RESPONSE_REGULATORY"/>
    <property type="match status" value="1"/>
</dbReference>
<dbReference type="EMBL" id="FQZT01000025">
    <property type="protein sequence ID" value="SHJ91225.1"/>
    <property type="molecule type" value="Genomic_DNA"/>
</dbReference>
<dbReference type="SMART" id="SM00086">
    <property type="entry name" value="PAC"/>
    <property type="match status" value="2"/>
</dbReference>
<dbReference type="STRING" id="1122189.SAMN02745165_03516"/>
<dbReference type="CDD" id="cd00130">
    <property type="entry name" value="PAS"/>
    <property type="match status" value="2"/>
</dbReference>
<dbReference type="PROSITE" id="PS50112">
    <property type="entry name" value="PAS"/>
    <property type="match status" value="2"/>
</dbReference>
<dbReference type="InterPro" id="IPR000014">
    <property type="entry name" value="PAS"/>
</dbReference>